<evidence type="ECO:0000313" key="2">
    <source>
        <dbReference type="EnsemblPlants" id="PGSC0003DMT400094064"/>
    </source>
</evidence>
<dbReference type="InParanoid" id="M1DTB7"/>
<feature type="compositionally biased region" description="Low complexity" evidence="1">
    <location>
        <begin position="129"/>
        <end position="144"/>
    </location>
</feature>
<reference evidence="3" key="1">
    <citation type="journal article" date="2011" name="Nature">
        <title>Genome sequence and analysis of the tuber crop potato.</title>
        <authorList>
            <consortium name="The Potato Genome Sequencing Consortium"/>
        </authorList>
    </citation>
    <scope>NUCLEOTIDE SEQUENCE [LARGE SCALE GENOMIC DNA]</scope>
    <source>
        <strain evidence="3">cv. DM1-3 516 R44</strain>
    </source>
</reference>
<evidence type="ECO:0000313" key="3">
    <source>
        <dbReference type="Proteomes" id="UP000011115"/>
    </source>
</evidence>
<dbReference type="PaxDb" id="4113-PGSC0003DMT400094064"/>
<proteinExistence type="predicted"/>
<dbReference type="Proteomes" id="UP000011115">
    <property type="component" value="Unassembled WGS sequence"/>
</dbReference>
<evidence type="ECO:0000256" key="1">
    <source>
        <dbReference type="SAM" id="MobiDB-lite"/>
    </source>
</evidence>
<feature type="region of interest" description="Disordered" evidence="1">
    <location>
        <begin position="336"/>
        <end position="381"/>
    </location>
</feature>
<dbReference type="AlphaFoldDB" id="M1DTB7"/>
<dbReference type="Gramene" id="PGSC0003DMT400094064">
    <property type="protein sequence ID" value="PGSC0003DMT400094064"/>
    <property type="gene ID" value="PGSC0003DMG400043635"/>
</dbReference>
<accession>M1DTB7</accession>
<evidence type="ECO:0008006" key="4">
    <source>
        <dbReference type="Google" id="ProtNLM"/>
    </source>
</evidence>
<dbReference type="HOGENOM" id="CLU_029307_2_1_1"/>
<feature type="compositionally biased region" description="Polar residues" evidence="1">
    <location>
        <begin position="104"/>
        <end position="113"/>
    </location>
</feature>
<reference evidence="2" key="2">
    <citation type="submission" date="2015-06" db="UniProtKB">
        <authorList>
            <consortium name="EnsemblPlants"/>
        </authorList>
    </citation>
    <scope>IDENTIFICATION</scope>
    <source>
        <strain evidence="2">DM1-3 516 R44</strain>
    </source>
</reference>
<feature type="region of interest" description="Disordered" evidence="1">
    <location>
        <begin position="104"/>
        <end position="144"/>
    </location>
</feature>
<sequence>MFEYHKFQILIKPHGPYSPNWIRKFYRAYSAIIPQQKQLAAAFKEVDFVVVRNSRVKCDSEEINVVLGISTNIGDHCQYLIRTKIEDDYLKDQEERKKAASVELVNTESSPAKASTPALAPGPSSISIATVTPTDTPSSSATARSPRPTIVVVVSRLPLTQASLLQIGQLALSADRRAASLEAFVPDMIQITLSDFMTPLSTTIDAPAARIVVCKHNQGSIEEVTALKSAIAELRKGVDHLKVTDVSMVFETVEMPDMPEMPQTINGHEGRAKHIADHESEAKTDEDIHEVTEGAADEDLTEGTADEDLTETEEIMIDVVVQASLAPVIVAGGAGPYVGAKRNKKAEKNEEAEASASPRMLGDSPKGRTPPFVPVREALKE</sequence>
<dbReference type="PANTHER" id="PTHR33180">
    <property type="entry name" value="PHOTOSYSTEM II CP43 REACTION CENTER PROTEIN"/>
    <property type="match status" value="1"/>
</dbReference>
<protein>
    <recommendedName>
        <fullName evidence="4">Polyprotein protein</fullName>
    </recommendedName>
</protein>
<keyword evidence="3" id="KW-1185">Reference proteome</keyword>
<dbReference type="EnsemblPlants" id="PGSC0003DMT400094064">
    <property type="protein sequence ID" value="PGSC0003DMT400094064"/>
    <property type="gene ID" value="PGSC0003DMG400043635"/>
</dbReference>
<organism evidence="2 3">
    <name type="scientific">Solanum tuberosum</name>
    <name type="common">Potato</name>
    <dbReference type="NCBI Taxonomy" id="4113"/>
    <lineage>
        <taxon>Eukaryota</taxon>
        <taxon>Viridiplantae</taxon>
        <taxon>Streptophyta</taxon>
        <taxon>Embryophyta</taxon>
        <taxon>Tracheophyta</taxon>
        <taxon>Spermatophyta</taxon>
        <taxon>Magnoliopsida</taxon>
        <taxon>eudicotyledons</taxon>
        <taxon>Gunneridae</taxon>
        <taxon>Pentapetalae</taxon>
        <taxon>asterids</taxon>
        <taxon>lamiids</taxon>
        <taxon>Solanales</taxon>
        <taxon>Solanaceae</taxon>
        <taxon>Solanoideae</taxon>
        <taxon>Solaneae</taxon>
        <taxon>Solanum</taxon>
    </lineage>
</organism>
<name>M1DTB7_SOLTU</name>
<dbReference type="PANTHER" id="PTHR33180:SF31">
    <property type="entry name" value="POLYPROTEIN PROTEIN"/>
    <property type="match status" value="1"/>
</dbReference>